<proteinExistence type="predicted"/>
<protein>
    <submittedName>
        <fullName evidence="2">Uncharacterized protein</fullName>
    </submittedName>
</protein>
<dbReference type="EMBL" id="KE164789">
    <property type="protein sequence ID" value="EPQ20111.1"/>
    <property type="molecule type" value="Genomic_DNA"/>
</dbReference>
<evidence type="ECO:0000313" key="3">
    <source>
        <dbReference type="Proteomes" id="UP000052978"/>
    </source>
</evidence>
<evidence type="ECO:0000313" key="2">
    <source>
        <dbReference type="EMBL" id="EPQ20111.1"/>
    </source>
</evidence>
<keyword evidence="3" id="KW-1185">Reference proteome</keyword>
<reference evidence="2 3" key="1">
    <citation type="journal article" date="2013" name="Nat. Commun.">
        <title>Genome analysis reveals insights into physiology and longevity of the Brandt's bat Myotis brandtii.</title>
        <authorList>
            <person name="Seim I."/>
            <person name="Fang X."/>
            <person name="Xiong Z."/>
            <person name="Lobanov A.V."/>
            <person name="Huang Z."/>
            <person name="Ma S."/>
            <person name="Feng Y."/>
            <person name="Turanov A.A."/>
            <person name="Zhu Y."/>
            <person name="Lenz T.L."/>
            <person name="Gerashchenko M.V."/>
            <person name="Fan D."/>
            <person name="Hee Yim S."/>
            <person name="Yao X."/>
            <person name="Jordan D."/>
            <person name="Xiong Y."/>
            <person name="Ma Y."/>
            <person name="Lyapunov A.N."/>
            <person name="Chen G."/>
            <person name="Kulakova O.I."/>
            <person name="Sun Y."/>
            <person name="Lee S.G."/>
            <person name="Bronson R.T."/>
            <person name="Moskalev A.A."/>
            <person name="Sunyaev S.R."/>
            <person name="Zhang G."/>
            <person name="Krogh A."/>
            <person name="Wang J."/>
            <person name="Gladyshev V.N."/>
        </authorList>
    </citation>
    <scope>NUCLEOTIDE SEQUENCE [LARGE SCALE GENOMIC DNA]</scope>
</reference>
<dbReference type="AlphaFoldDB" id="S7NSR0"/>
<evidence type="ECO:0000256" key="1">
    <source>
        <dbReference type="SAM" id="MobiDB-lite"/>
    </source>
</evidence>
<dbReference type="Proteomes" id="UP000052978">
    <property type="component" value="Unassembled WGS sequence"/>
</dbReference>
<feature type="region of interest" description="Disordered" evidence="1">
    <location>
        <begin position="1"/>
        <end position="29"/>
    </location>
</feature>
<sequence>MTPCPLSHTSQDSAPLEGQGQLPASVLGFPRPEGRCECSRWERPCAKQNKWENEEKKNRNIPHHGPG</sequence>
<accession>S7NSR0</accession>
<gene>
    <name evidence="2" type="ORF">D623_10011692</name>
</gene>
<organism evidence="2 3">
    <name type="scientific">Myotis brandtii</name>
    <name type="common">Brandt's bat</name>
    <dbReference type="NCBI Taxonomy" id="109478"/>
    <lineage>
        <taxon>Eukaryota</taxon>
        <taxon>Metazoa</taxon>
        <taxon>Chordata</taxon>
        <taxon>Craniata</taxon>
        <taxon>Vertebrata</taxon>
        <taxon>Euteleostomi</taxon>
        <taxon>Mammalia</taxon>
        <taxon>Eutheria</taxon>
        <taxon>Laurasiatheria</taxon>
        <taxon>Chiroptera</taxon>
        <taxon>Yangochiroptera</taxon>
        <taxon>Vespertilionidae</taxon>
        <taxon>Myotis</taxon>
    </lineage>
</organism>
<name>S7NSR0_MYOBR</name>